<dbReference type="EMBL" id="LXQA010444930">
    <property type="protein sequence ID" value="MCI52282.1"/>
    <property type="molecule type" value="Genomic_DNA"/>
</dbReference>
<keyword evidence="2" id="KW-1185">Reference proteome</keyword>
<dbReference type="AlphaFoldDB" id="A0A392SV12"/>
<evidence type="ECO:0000313" key="2">
    <source>
        <dbReference type="Proteomes" id="UP000265520"/>
    </source>
</evidence>
<keyword evidence="1" id="KW-0675">Receptor</keyword>
<dbReference type="PANTHER" id="PTHR46890">
    <property type="entry name" value="NON-LTR RETROLELEMENT REVERSE TRANSCRIPTASE-LIKE PROTEIN-RELATED"/>
    <property type="match status" value="1"/>
</dbReference>
<keyword evidence="1" id="KW-0808">Transferase</keyword>
<sequence>PDGINFVFIKDFWTELKADIMRFITEFHHNGKLSKGINSTFIAIIPKIDSPQRLNDFRPISLVGSLYKILAKVLANRLRLVMSSVISESQTTFCDG</sequence>
<keyword evidence="1" id="KW-0418">Kinase</keyword>
<organism evidence="1 2">
    <name type="scientific">Trifolium medium</name>
    <dbReference type="NCBI Taxonomy" id="97028"/>
    <lineage>
        <taxon>Eukaryota</taxon>
        <taxon>Viridiplantae</taxon>
        <taxon>Streptophyta</taxon>
        <taxon>Embryophyta</taxon>
        <taxon>Tracheophyta</taxon>
        <taxon>Spermatophyta</taxon>
        <taxon>Magnoliopsida</taxon>
        <taxon>eudicotyledons</taxon>
        <taxon>Gunneridae</taxon>
        <taxon>Pentapetalae</taxon>
        <taxon>rosids</taxon>
        <taxon>fabids</taxon>
        <taxon>Fabales</taxon>
        <taxon>Fabaceae</taxon>
        <taxon>Papilionoideae</taxon>
        <taxon>50 kb inversion clade</taxon>
        <taxon>NPAAA clade</taxon>
        <taxon>Hologalegina</taxon>
        <taxon>IRL clade</taxon>
        <taxon>Trifolieae</taxon>
        <taxon>Trifolium</taxon>
    </lineage>
</organism>
<dbReference type="Proteomes" id="UP000265520">
    <property type="component" value="Unassembled WGS sequence"/>
</dbReference>
<protein>
    <submittedName>
        <fullName evidence="1">Cysteine-rich receptor-like protein kinase</fullName>
    </submittedName>
</protein>
<feature type="non-terminal residue" evidence="1">
    <location>
        <position position="1"/>
    </location>
</feature>
<name>A0A392SV12_9FABA</name>
<dbReference type="InterPro" id="IPR052343">
    <property type="entry name" value="Retrotransposon-Effector_Assoc"/>
</dbReference>
<evidence type="ECO:0000313" key="1">
    <source>
        <dbReference type="EMBL" id="MCI52282.1"/>
    </source>
</evidence>
<dbReference type="GO" id="GO:0016301">
    <property type="term" value="F:kinase activity"/>
    <property type="evidence" value="ECO:0007669"/>
    <property type="project" value="UniProtKB-KW"/>
</dbReference>
<accession>A0A392SV12</accession>
<comment type="caution">
    <text evidence="1">The sequence shown here is derived from an EMBL/GenBank/DDBJ whole genome shotgun (WGS) entry which is preliminary data.</text>
</comment>
<proteinExistence type="predicted"/>
<dbReference type="PANTHER" id="PTHR46890:SF48">
    <property type="entry name" value="RNA-DIRECTED DNA POLYMERASE"/>
    <property type="match status" value="1"/>
</dbReference>
<reference evidence="1 2" key="1">
    <citation type="journal article" date="2018" name="Front. Plant Sci.">
        <title>Red Clover (Trifolium pratense) and Zigzag Clover (T. medium) - A Picture of Genomic Similarities and Differences.</title>
        <authorList>
            <person name="Dluhosova J."/>
            <person name="Istvanek J."/>
            <person name="Nedelnik J."/>
            <person name="Repkova J."/>
        </authorList>
    </citation>
    <scope>NUCLEOTIDE SEQUENCE [LARGE SCALE GENOMIC DNA]</scope>
    <source>
        <strain evidence="2">cv. 10/8</strain>
        <tissue evidence="1">Leaf</tissue>
    </source>
</reference>